<dbReference type="SUPFAM" id="SSF55347">
    <property type="entry name" value="Glyceraldehyde-3-phosphate dehydrogenase-like, C-terminal domain"/>
    <property type="match status" value="1"/>
</dbReference>
<evidence type="ECO:0000256" key="2">
    <source>
        <dbReference type="ARBA" id="ARBA00022571"/>
    </source>
</evidence>
<keyword evidence="4 7" id="KW-0521">NADP</keyword>
<keyword evidence="5 7" id="KW-0560">Oxidoreductase</keyword>
<reference evidence="10 11" key="1">
    <citation type="submission" date="2019-12" db="EMBL/GenBank/DDBJ databases">
        <title>Whole-genome analyses of novel actinobacteria.</title>
        <authorList>
            <person name="Sahin N."/>
            <person name="Saygin H."/>
        </authorList>
    </citation>
    <scope>NUCLEOTIDE SEQUENCE [LARGE SCALE GENOMIC DNA]</scope>
    <source>
        <strain evidence="10 11">KC615</strain>
    </source>
</reference>
<comment type="caution">
    <text evidence="10">The sequence shown here is derived from an EMBL/GenBank/DDBJ whole genome shotgun (WGS) entry which is preliminary data.</text>
</comment>
<evidence type="ECO:0000256" key="5">
    <source>
        <dbReference type="ARBA" id="ARBA00023002"/>
    </source>
</evidence>
<comment type="pathway">
    <text evidence="1 7">Amino-acid biosynthesis; L-arginine biosynthesis; N(2)-acetyl-L-ornithine from L-glutamate: step 3/4.</text>
</comment>
<dbReference type="Pfam" id="PF22698">
    <property type="entry name" value="Semialdhyde_dhC_1"/>
    <property type="match status" value="1"/>
</dbReference>
<dbReference type="InterPro" id="IPR023013">
    <property type="entry name" value="AGPR_AS"/>
</dbReference>
<dbReference type="InterPro" id="IPR000706">
    <property type="entry name" value="AGPR_type-1"/>
</dbReference>
<dbReference type="EMBL" id="WUUL01000002">
    <property type="protein sequence ID" value="MXQ52726.1"/>
    <property type="molecule type" value="Genomic_DNA"/>
</dbReference>
<dbReference type="CDD" id="cd17895">
    <property type="entry name" value="AGPR_1_N"/>
    <property type="match status" value="1"/>
</dbReference>
<evidence type="ECO:0000256" key="1">
    <source>
        <dbReference type="ARBA" id="ARBA00004862"/>
    </source>
</evidence>
<dbReference type="SUPFAM" id="SSF51735">
    <property type="entry name" value="NAD(P)-binding Rossmann-fold domains"/>
    <property type="match status" value="1"/>
</dbReference>
<dbReference type="GO" id="GO:0006526">
    <property type="term" value="P:L-arginine biosynthetic process"/>
    <property type="evidence" value="ECO:0007669"/>
    <property type="project" value="UniProtKB-UniRule"/>
</dbReference>
<dbReference type="HAMAP" id="MF_00150">
    <property type="entry name" value="ArgC_type1"/>
    <property type="match status" value="1"/>
</dbReference>
<dbReference type="Pfam" id="PF01118">
    <property type="entry name" value="Semialdhyde_dh"/>
    <property type="match status" value="1"/>
</dbReference>
<keyword evidence="11" id="KW-1185">Reference proteome</keyword>
<dbReference type="GO" id="GO:0003942">
    <property type="term" value="F:N-acetyl-gamma-glutamyl-phosphate reductase activity"/>
    <property type="evidence" value="ECO:0007669"/>
    <property type="project" value="UniProtKB-UniRule"/>
</dbReference>
<dbReference type="Gene3D" id="3.40.50.720">
    <property type="entry name" value="NAD(P)-binding Rossmann-like Domain"/>
    <property type="match status" value="1"/>
</dbReference>
<dbReference type="Gene3D" id="3.30.360.10">
    <property type="entry name" value="Dihydrodipicolinate Reductase, domain 2"/>
    <property type="match status" value="1"/>
</dbReference>
<evidence type="ECO:0000256" key="7">
    <source>
        <dbReference type="HAMAP-Rule" id="MF_00150"/>
    </source>
</evidence>
<dbReference type="NCBIfam" id="TIGR01850">
    <property type="entry name" value="argC"/>
    <property type="match status" value="1"/>
</dbReference>
<comment type="catalytic activity">
    <reaction evidence="6 7">
        <text>N-acetyl-L-glutamate 5-semialdehyde + phosphate + NADP(+) = N-acetyl-L-glutamyl 5-phosphate + NADPH + H(+)</text>
        <dbReference type="Rhea" id="RHEA:21588"/>
        <dbReference type="ChEBI" id="CHEBI:15378"/>
        <dbReference type="ChEBI" id="CHEBI:29123"/>
        <dbReference type="ChEBI" id="CHEBI:43474"/>
        <dbReference type="ChEBI" id="CHEBI:57783"/>
        <dbReference type="ChEBI" id="CHEBI:57936"/>
        <dbReference type="ChEBI" id="CHEBI:58349"/>
        <dbReference type="EC" id="1.2.1.38"/>
    </reaction>
</comment>
<dbReference type="PANTHER" id="PTHR32338:SF10">
    <property type="entry name" value="N-ACETYL-GAMMA-GLUTAMYL-PHOSPHATE REDUCTASE, CHLOROPLASTIC-RELATED"/>
    <property type="match status" value="1"/>
</dbReference>
<protein>
    <recommendedName>
        <fullName evidence="7">N-acetyl-gamma-glutamyl-phosphate reductase</fullName>
        <shortName evidence="7">AGPR</shortName>
        <ecNumber evidence="7">1.2.1.38</ecNumber>
    </recommendedName>
    <alternativeName>
        <fullName evidence="7">N-acetyl-glutamate semialdehyde dehydrogenase</fullName>
        <shortName evidence="7">NAGSA dehydrogenase</shortName>
    </alternativeName>
</protein>
<sequence length="343" mass="38003">MKVAVVGASGYGGVELIRLIEQHPSFELRAVFSSSQPGHLLRSVYPHLDSSLVFKEMSVEDLSEADIELVFFATPPSVSSHWVPSLIEQGKCVIDLSGDFRLSNPNTYKSWYQKPAAPTKYLNQAVYGLSEWFQQEIAISPLISNPGCYPTATLLALIPLLQEKIIDPSSILIDAKSGVTGAGRSANQAMLFSEVNENIRPYKVDGHQHIPEIEQFASLFAQTEIKVSFVPQLVPMSRGILVTIFAGNVNNYTNEDLYDLYHSTYENTSFVRVRGRQWPETKFVQGSNYCDLGFYSDKRTGRIIILSAIDNLMKGAAGQAIQNANIRFGIPETSGLLFPALYP</sequence>
<comment type="similarity">
    <text evidence="7">Belongs to the NAGSA dehydrogenase family. Type 1 subfamily.</text>
</comment>
<keyword evidence="7" id="KW-0963">Cytoplasm</keyword>
<dbReference type="InterPro" id="IPR050085">
    <property type="entry name" value="AGPR"/>
</dbReference>
<dbReference type="AlphaFoldDB" id="A0A6I4VS34"/>
<dbReference type="InterPro" id="IPR000534">
    <property type="entry name" value="Semialdehyde_DH_NAD-bd"/>
</dbReference>
<dbReference type="PROSITE" id="PS01224">
    <property type="entry name" value="ARGC"/>
    <property type="match status" value="1"/>
</dbReference>
<proteinExistence type="inferred from homology"/>
<dbReference type="UniPathway" id="UPA00068">
    <property type="reaction ID" value="UER00108"/>
</dbReference>
<dbReference type="GO" id="GO:0051287">
    <property type="term" value="F:NAD binding"/>
    <property type="evidence" value="ECO:0007669"/>
    <property type="project" value="InterPro"/>
</dbReference>
<dbReference type="PANTHER" id="PTHR32338">
    <property type="entry name" value="N-ACETYL-GAMMA-GLUTAMYL-PHOSPHATE REDUCTASE, CHLOROPLASTIC-RELATED-RELATED"/>
    <property type="match status" value="1"/>
</dbReference>
<comment type="subcellular location">
    <subcellularLocation>
        <location evidence="7">Cytoplasm</location>
    </subcellularLocation>
</comment>
<keyword evidence="3 7" id="KW-0028">Amino-acid biosynthesis</keyword>
<dbReference type="SMART" id="SM00859">
    <property type="entry name" value="Semialdhyde_dh"/>
    <property type="match status" value="1"/>
</dbReference>
<name>A0A6I4VS34_9BACL</name>
<feature type="domain" description="Semialdehyde dehydrogenase NAD-binding" evidence="9">
    <location>
        <begin position="2"/>
        <end position="140"/>
    </location>
</feature>
<comment type="function">
    <text evidence="7">Catalyzes the NADPH-dependent reduction of N-acetyl-5-glutamyl phosphate to yield N-acetyl-L-glutamate 5-semialdehyde.</text>
</comment>
<dbReference type="GO" id="GO:0005737">
    <property type="term" value="C:cytoplasm"/>
    <property type="evidence" value="ECO:0007669"/>
    <property type="project" value="UniProtKB-SubCell"/>
</dbReference>
<dbReference type="Proteomes" id="UP000430692">
    <property type="component" value="Unassembled WGS sequence"/>
</dbReference>
<evidence type="ECO:0000259" key="9">
    <source>
        <dbReference type="SMART" id="SM00859"/>
    </source>
</evidence>
<feature type="active site" evidence="7 8">
    <location>
        <position position="148"/>
    </location>
</feature>
<gene>
    <name evidence="7" type="primary">argC</name>
    <name evidence="10" type="ORF">GSM42_03065</name>
</gene>
<dbReference type="InterPro" id="IPR058924">
    <property type="entry name" value="AGPR_dimerisation_dom"/>
</dbReference>
<evidence type="ECO:0000256" key="6">
    <source>
        <dbReference type="ARBA" id="ARBA00050557"/>
    </source>
</evidence>
<evidence type="ECO:0000256" key="8">
    <source>
        <dbReference type="PROSITE-ProRule" id="PRU10010"/>
    </source>
</evidence>
<evidence type="ECO:0000313" key="11">
    <source>
        <dbReference type="Proteomes" id="UP000430692"/>
    </source>
</evidence>
<accession>A0A6I4VS34</accession>
<keyword evidence="2 7" id="KW-0055">Arginine biosynthesis</keyword>
<evidence type="ECO:0000313" key="10">
    <source>
        <dbReference type="EMBL" id="MXQ52726.1"/>
    </source>
</evidence>
<dbReference type="EC" id="1.2.1.38" evidence="7"/>
<dbReference type="InterPro" id="IPR036291">
    <property type="entry name" value="NAD(P)-bd_dom_sf"/>
</dbReference>
<dbReference type="GO" id="GO:0070401">
    <property type="term" value="F:NADP+ binding"/>
    <property type="evidence" value="ECO:0007669"/>
    <property type="project" value="InterPro"/>
</dbReference>
<dbReference type="FunFam" id="3.30.360.10:FF:000014">
    <property type="entry name" value="N-acetyl-gamma-glutamyl-phosphate reductase"/>
    <property type="match status" value="1"/>
</dbReference>
<evidence type="ECO:0000256" key="4">
    <source>
        <dbReference type="ARBA" id="ARBA00022857"/>
    </source>
</evidence>
<dbReference type="RefSeq" id="WP_160799890.1">
    <property type="nucleotide sequence ID" value="NZ_WUUL01000002.1"/>
</dbReference>
<dbReference type="CDD" id="cd23934">
    <property type="entry name" value="AGPR_1_C"/>
    <property type="match status" value="1"/>
</dbReference>
<organism evidence="10 11">
    <name type="scientific">Shimazuella alba</name>
    <dbReference type="NCBI Taxonomy" id="2690964"/>
    <lineage>
        <taxon>Bacteria</taxon>
        <taxon>Bacillati</taxon>
        <taxon>Bacillota</taxon>
        <taxon>Bacilli</taxon>
        <taxon>Bacillales</taxon>
        <taxon>Thermoactinomycetaceae</taxon>
        <taxon>Shimazuella</taxon>
    </lineage>
</organism>
<evidence type="ECO:0000256" key="3">
    <source>
        <dbReference type="ARBA" id="ARBA00022605"/>
    </source>
</evidence>